<protein>
    <submittedName>
        <fullName evidence="3">C2H2-type domain-containing protein</fullName>
    </submittedName>
</protein>
<proteinExistence type="predicted"/>
<evidence type="ECO:0000256" key="1">
    <source>
        <dbReference type="SAM" id="MobiDB-lite"/>
    </source>
</evidence>
<feature type="compositionally biased region" description="Basic and acidic residues" evidence="1">
    <location>
        <begin position="1"/>
        <end position="20"/>
    </location>
</feature>
<name>A0A1I8B2P8_MELHA</name>
<dbReference type="Proteomes" id="UP000095281">
    <property type="component" value="Unplaced"/>
</dbReference>
<feature type="region of interest" description="Disordered" evidence="1">
    <location>
        <begin position="1"/>
        <end position="35"/>
    </location>
</feature>
<reference evidence="3" key="1">
    <citation type="submission" date="2016-11" db="UniProtKB">
        <authorList>
            <consortium name="WormBaseParasite"/>
        </authorList>
    </citation>
    <scope>IDENTIFICATION</scope>
</reference>
<evidence type="ECO:0000313" key="2">
    <source>
        <dbReference type="Proteomes" id="UP000095281"/>
    </source>
</evidence>
<sequence>MFINAGKEDVRHDGKTDVGHHHIKQENPNNPDNQLSVDEYHIDEIERIKNDPNMEKINLSQIFKELTENPPDIPVIICKDKKEKEAKILKEFNIKIISTGKMAAFCKHCEKALPYPEHIEELEKHLNERHEKTFEIQSF</sequence>
<evidence type="ECO:0000313" key="3">
    <source>
        <dbReference type="WBParaSite" id="MhA1_Contig1277.frz3.gene15"/>
    </source>
</evidence>
<dbReference type="AlphaFoldDB" id="A0A1I8B2P8"/>
<dbReference type="WBParaSite" id="MhA1_Contig1277.frz3.gene15">
    <property type="protein sequence ID" value="MhA1_Contig1277.frz3.gene15"/>
    <property type="gene ID" value="MhA1_Contig1277.frz3.gene15"/>
</dbReference>
<organism evidence="2 3">
    <name type="scientific">Meloidogyne hapla</name>
    <name type="common">Root-knot nematode worm</name>
    <dbReference type="NCBI Taxonomy" id="6305"/>
    <lineage>
        <taxon>Eukaryota</taxon>
        <taxon>Metazoa</taxon>
        <taxon>Ecdysozoa</taxon>
        <taxon>Nematoda</taxon>
        <taxon>Chromadorea</taxon>
        <taxon>Rhabditida</taxon>
        <taxon>Tylenchina</taxon>
        <taxon>Tylenchomorpha</taxon>
        <taxon>Tylenchoidea</taxon>
        <taxon>Meloidogynidae</taxon>
        <taxon>Meloidogyninae</taxon>
        <taxon>Meloidogyne</taxon>
    </lineage>
</organism>
<feature type="compositionally biased region" description="Polar residues" evidence="1">
    <location>
        <begin position="26"/>
        <end position="35"/>
    </location>
</feature>
<keyword evidence="2" id="KW-1185">Reference proteome</keyword>
<accession>A0A1I8B2P8</accession>